<proteinExistence type="predicted"/>
<dbReference type="Gene3D" id="3.10.450.530">
    <property type="entry name" value="Ribonuclease toxin, BrnT, of type II toxin-antitoxin system"/>
    <property type="match status" value="1"/>
</dbReference>
<dbReference type="OrthoDB" id="9802417at2"/>
<accession>A0A2U3KPL7</accession>
<gene>
    <name evidence="1" type="ORF">SBA1_370019</name>
</gene>
<dbReference type="Proteomes" id="UP000238701">
    <property type="component" value="Unassembled WGS sequence"/>
</dbReference>
<protein>
    <recommendedName>
        <fullName evidence="3">BrnT family toxin</fullName>
    </recommendedName>
</protein>
<sequence>MNWEWDESKNRSNIRKHGFDFHDAEEMFRGFVLVRPDTDEDYDEERWLGIGMIRGCVAFVACVERPPDTIRIISLRKADHEEREQYEKALQDGLETH</sequence>
<organism evidence="1 2">
    <name type="scientific">Candidatus Sulfotelmatobacter kueseliae</name>
    <dbReference type="NCBI Taxonomy" id="2042962"/>
    <lineage>
        <taxon>Bacteria</taxon>
        <taxon>Pseudomonadati</taxon>
        <taxon>Acidobacteriota</taxon>
        <taxon>Terriglobia</taxon>
        <taxon>Terriglobales</taxon>
        <taxon>Candidatus Korobacteraceae</taxon>
        <taxon>Candidatus Sulfotelmatobacter</taxon>
    </lineage>
</organism>
<dbReference type="InterPro" id="IPR007460">
    <property type="entry name" value="BrnT_toxin"/>
</dbReference>
<dbReference type="InterPro" id="IPR038573">
    <property type="entry name" value="BrnT_sf"/>
</dbReference>
<reference evidence="2" key="1">
    <citation type="submission" date="2018-02" db="EMBL/GenBank/DDBJ databases">
        <authorList>
            <person name="Hausmann B."/>
        </authorList>
    </citation>
    <scope>NUCLEOTIDE SEQUENCE [LARGE SCALE GENOMIC DNA]</scope>
    <source>
        <strain evidence="2">Peat soil MAG SbA1</strain>
    </source>
</reference>
<evidence type="ECO:0000313" key="2">
    <source>
        <dbReference type="Proteomes" id="UP000238701"/>
    </source>
</evidence>
<dbReference type="EMBL" id="OMOD01000130">
    <property type="protein sequence ID" value="SPF41631.1"/>
    <property type="molecule type" value="Genomic_DNA"/>
</dbReference>
<name>A0A2U3KPL7_9BACT</name>
<dbReference type="AlphaFoldDB" id="A0A2U3KPL7"/>
<evidence type="ECO:0000313" key="1">
    <source>
        <dbReference type="EMBL" id="SPF41631.1"/>
    </source>
</evidence>
<evidence type="ECO:0008006" key="3">
    <source>
        <dbReference type="Google" id="ProtNLM"/>
    </source>
</evidence>
<dbReference type="Pfam" id="PF04365">
    <property type="entry name" value="BrnT_toxin"/>
    <property type="match status" value="1"/>
</dbReference>